<sequence>MISSSQLVISGGQFTQHIHHEQNPLFRTLQDAVAAKAFHNSAARFDPPKCHPGTRIKILDEIMGRIVGQGEDTPVKPFLWLNGAAGAGKSAIAQSTVEGCIERGFLVASFFFSKTDATRNHAGPLVATLAYQLYQAFPGTEVQTEIISALTKEPLIFTKQIQQQFITLVVQPLKTYLSRHKLPEPQTSFLIVIDGLDECIDRASQTAILSGLADSVCDSDPYIHIFVASRPEYDITQSFDSKHLKDIHTRLSLDLDKESDVKSDIKLYLYDQFEKVKDDCNNSPVFWPKLDPSWPGEEVIEKLAWKSSGQFIYAATVIRYVTSARPQRPDRSLDMVLELRPHDGDHPFAELDALYEKILESCKNIEKVLEILSLKIMDGGDRDKSSYGESWLDERDGVPVLRIVDRSDWAVSEYEGFLLYEEGEVGRLFCDLSALVTLGQSPGWLINHEAMYLTILHASLSDYLVDEARSKKFHIDLHGKYIGRHMANVLKYLASCGSDYDPHHLNWGTTFANSVATFFVKFSFELHRCTIPPELLQAAFSFPLEEFLAPHSLSARVQDDPLVFAAAFLHVLRIMAVKDPTCSCIQDYQHRNLDTVMVGTLEQYSDNEALALVLALSCHLGSHQFVPWCDMQSTFAALGNVLPDLNFSRILLTDADDFEDDHLGLTYLWATTYSLPVEEPGCPSKASSIYFDYMRDFLRRVSAPSPTVYAKAVKVCFDALPLLPVPSFFWKRNAVAEDTKDDPCPHLVFLEAILPRPWMFRVPYWGLSDQNRIDMESCDDKQSNSRYRGLHQPWQRESLGAVYFTVLGYLIFFLPRCGRSDDLISACKKQQTSYIEKPNNPFPIRWRRLHIEINNYLARVLPTSNAPSSRHWITTFSLSIAVILPSSPRPYSSFRLSVNSTTSPLAALTSLIHGEFQRFHDWDISCCQRKAVLYGAFEIFLAQIEVEDVLIFFSHDHVASLYECEVNNVTLRSLDEHSQDFEIGRPKSQCSRSGTTERLRLLVQDEIRRSEYTASTFVAPSLSIAFSMRSGHGTRASLYPIRTVSKQIVANLQSFQPTAAYSTEPSDMQELIVYTVYTHEVENLTNSVVIFYSSKMGDAERQIEAQYYNGMAKSSTKVLCTAARRELSLRGLLASHRNGTNTALRTRRRLASPWMMMVRALQQSSTNDTEWIERLTRSPVSSATISEFLDPNMGNSLPVGLKKSHYTTALRLKQILKKDRKLENKINAAQRENALADTFRLSIVVDIDEEKSVGGDEVQLPSPRTSVTASQVVHRPLEKCQYIVQTFIDNTLRSVIIVLDNVNHHLQDHQDTLSRILEERRSIVAELDAAATATTSEPKADPTYLPSSTHWCALMSRSSPSSICTIYSTSTDSIESSVNLTHTTFLTATYTSFTASLASDSSNGNVKLLDLTQGSSAVSSKPKIQPRLSFNARFPPR</sequence>
<evidence type="ECO:0000313" key="4">
    <source>
        <dbReference type="Proteomes" id="UP000521872"/>
    </source>
</evidence>
<gene>
    <name evidence="3" type="ORF">D9613_011948</name>
</gene>
<dbReference type="SUPFAM" id="SSF52540">
    <property type="entry name" value="P-loop containing nucleoside triphosphate hydrolases"/>
    <property type="match status" value="1"/>
</dbReference>
<reference evidence="3 4" key="1">
    <citation type="submission" date="2019-12" db="EMBL/GenBank/DDBJ databases">
        <authorList>
            <person name="Floudas D."/>
            <person name="Bentzer J."/>
            <person name="Ahren D."/>
            <person name="Johansson T."/>
            <person name="Persson P."/>
            <person name="Tunlid A."/>
        </authorList>
    </citation>
    <scope>NUCLEOTIDE SEQUENCE [LARGE SCALE GENOMIC DNA]</scope>
    <source>
        <strain evidence="3 4">CBS 102.39</strain>
    </source>
</reference>
<keyword evidence="1" id="KW-0677">Repeat</keyword>
<dbReference type="InterPro" id="IPR056884">
    <property type="entry name" value="NPHP3-like_N"/>
</dbReference>
<dbReference type="PANTHER" id="PTHR10039">
    <property type="entry name" value="AMELOGENIN"/>
    <property type="match status" value="1"/>
</dbReference>
<keyword evidence="4" id="KW-1185">Reference proteome</keyword>
<evidence type="ECO:0000313" key="3">
    <source>
        <dbReference type="EMBL" id="KAF4609639.1"/>
    </source>
</evidence>
<protein>
    <recommendedName>
        <fullName evidence="2">Nephrocystin 3-like N-terminal domain-containing protein</fullName>
    </recommendedName>
</protein>
<dbReference type="Pfam" id="PF24883">
    <property type="entry name" value="NPHP3_N"/>
    <property type="match status" value="1"/>
</dbReference>
<dbReference type="PANTHER" id="PTHR10039:SF14">
    <property type="entry name" value="NACHT DOMAIN-CONTAINING PROTEIN"/>
    <property type="match status" value="1"/>
</dbReference>
<accession>A0A8H4QEU5</accession>
<dbReference type="Proteomes" id="UP000521872">
    <property type="component" value="Unassembled WGS sequence"/>
</dbReference>
<dbReference type="EMBL" id="JAACJL010000060">
    <property type="protein sequence ID" value="KAF4609639.1"/>
    <property type="molecule type" value="Genomic_DNA"/>
</dbReference>
<organism evidence="3 4">
    <name type="scientific">Agrocybe pediades</name>
    <dbReference type="NCBI Taxonomy" id="84607"/>
    <lineage>
        <taxon>Eukaryota</taxon>
        <taxon>Fungi</taxon>
        <taxon>Dikarya</taxon>
        <taxon>Basidiomycota</taxon>
        <taxon>Agaricomycotina</taxon>
        <taxon>Agaricomycetes</taxon>
        <taxon>Agaricomycetidae</taxon>
        <taxon>Agaricales</taxon>
        <taxon>Agaricineae</taxon>
        <taxon>Strophariaceae</taxon>
        <taxon>Agrocybe</taxon>
    </lineage>
</organism>
<feature type="domain" description="Nephrocystin 3-like N-terminal" evidence="2">
    <location>
        <begin position="76"/>
        <end position="230"/>
    </location>
</feature>
<dbReference type="InterPro" id="IPR027417">
    <property type="entry name" value="P-loop_NTPase"/>
</dbReference>
<proteinExistence type="predicted"/>
<evidence type="ECO:0000259" key="2">
    <source>
        <dbReference type="Pfam" id="PF24883"/>
    </source>
</evidence>
<comment type="caution">
    <text evidence="3">The sequence shown here is derived from an EMBL/GenBank/DDBJ whole genome shotgun (WGS) entry which is preliminary data.</text>
</comment>
<name>A0A8H4QEU5_9AGAR</name>
<evidence type="ECO:0000256" key="1">
    <source>
        <dbReference type="ARBA" id="ARBA00022737"/>
    </source>
</evidence>
<dbReference type="Gene3D" id="3.40.50.300">
    <property type="entry name" value="P-loop containing nucleotide triphosphate hydrolases"/>
    <property type="match status" value="1"/>
</dbReference>